<keyword evidence="2" id="KW-0472">Membrane</keyword>
<dbReference type="EMBL" id="LGKP01000025">
    <property type="protein sequence ID" value="KPL85581.1"/>
    <property type="molecule type" value="Genomic_DNA"/>
</dbReference>
<feature type="transmembrane region" description="Helical" evidence="2">
    <location>
        <begin position="275"/>
        <end position="292"/>
    </location>
</feature>
<feature type="transmembrane region" description="Helical" evidence="2">
    <location>
        <begin position="77"/>
        <end position="99"/>
    </location>
</feature>
<keyword evidence="2" id="KW-0812">Transmembrane</keyword>
<dbReference type="STRING" id="70996.SE18_18395"/>
<dbReference type="Proteomes" id="UP000050277">
    <property type="component" value="Unassembled WGS sequence"/>
</dbReference>
<feature type="domain" description="EamA" evidence="3">
    <location>
        <begin position="158"/>
        <end position="292"/>
    </location>
</feature>
<comment type="similarity">
    <text evidence="1">Belongs to the EamA transporter family.</text>
</comment>
<protein>
    <recommendedName>
        <fullName evidence="3">EamA domain-containing protein</fullName>
    </recommendedName>
</protein>
<dbReference type="RefSeq" id="WP_054535903.1">
    <property type="nucleotide sequence ID" value="NZ_LGKP01000025.1"/>
</dbReference>
<organism evidence="4 5">
    <name type="scientific">Herpetosiphon geysericola</name>
    <dbReference type="NCBI Taxonomy" id="70996"/>
    <lineage>
        <taxon>Bacteria</taxon>
        <taxon>Bacillati</taxon>
        <taxon>Chloroflexota</taxon>
        <taxon>Chloroflexia</taxon>
        <taxon>Herpetosiphonales</taxon>
        <taxon>Herpetosiphonaceae</taxon>
        <taxon>Herpetosiphon</taxon>
    </lineage>
</organism>
<sequence>MQAVQVSTNQNRVEIPWRAYVALAIGIVCIALSAIWVKWAAVPGPVSAFYRMLIPALILVPWWFAKRPKHLPKQATRLSLLGGVFFAFDLALWNTAILLTSAANSTLFANNAPLWVGLGAWLIFRERLPQRFWWGMAIALIGVVVIMGENVQQLTISRGDLLAISAGGFYAAYLLTTQRARTELDTLTFMTLGIVVSVVILGLMCWIGGFSIVGFSAKTWWSLLGLGLVSHLGGWLAINYALGHIKAATASVSLLGQPVLTALISIPLLNEPLQIFQIVGGSLVIGGIWLVNTQKAASNNKV</sequence>
<dbReference type="PANTHER" id="PTHR22911:SF76">
    <property type="entry name" value="EAMA DOMAIN-CONTAINING PROTEIN"/>
    <property type="match status" value="1"/>
</dbReference>
<evidence type="ECO:0000313" key="4">
    <source>
        <dbReference type="EMBL" id="KPL85581.1"/>
    </source>
</evidence>
<dbReference type="Gene3D" id="1.10.3730.20">
    <property type="match status" value="1"/>
</dbReference>
<evidence type="ECO:0000313" key="5">
    <source>
        <dbReference type="Proteomes" id="UP000050277"/>
    </source>
</evidence>
<keyword evidence="2" id="KW-1133">Transmembrane helix</keyword>
<dbReference type="OrthoDB" id="9790852at2"/>
<gene>
    <name evidence="4" type="ORF">SE18_18395</name>
</gene>
<feature type="transmembrane region" description="Helical" evidence="2">
    <location>
        <begin position="219"/>
        <end position="238"/>
    </location>
</feature>
<reference evidence="4 5" key="1">
    <citation type="submission" date="2015-07" db="EMBL/GenBank/DDBJ databases">
        <title>Whole genome sequence of Herpetosiphon geysericola DSM 7119.</title>
        <authorList>
            <person name="Hemp J."/>
            <person name="Ward L.M."/>
            <person name="Pace L.A."/>
            <person name="Fischer W.W."/>
        </authorList>
    </citation>
    <scope>NUCLEOTIDE SEQUENCE [LARGE SCALE GENOMIC DNA]</scope>
    <source>
        <strain evidence="4 5">DSM 7119</strain>
    </source>
</reference>
<evidence type="ECO:0000256" key="2">
    <source>
        <dbReference type="SAM" id="Phobius"/>
    </source>
</evidence>
<name>A0A0P6XZR6_9CHLR</name>
<dbReference type="SUPFAM" id="SSF103481">
    <property type="entry name" value="Multidrug resistance efflux transporter EmrE"/>
    <property type="match status" value="2"/>
</dbReference>
<feature type="transmembrane region" description="Helical" evidence="2">
    <location>
        <begin position="131"/>
        <end position="148"/>
    </location>
</feature>
<feature type="transmembrane region" description="Helical" evidence="2">
    <location>
        <begin position="250"/>
        <end position="269"/>
    </location>
</feature>
<evidence type="ECO:0000259" key="3">
    <source>
        <dbReference type="Pfam" id="PF00892"/>
    </source>
</evidence>
<feature type="transmembrane region" description="Helical" evidence="2">
    <location>
        <begin position="105"/>
        <end position="124"/>
    </location>
</feature>
<comment type="caution">
    <text evidence="4">The sequence shown here is derived from an EMBL/GenBank/DDBJ whole genome shotgun (WGS) entry which is preliminary data.</text>
</comment>
<feature type="transmembrane region" description="Helical" evidence="2">
    <location>
        <begin position="20"/>
        <end position="42"/>
    </location>
</feature>
<evidence type="ECO:0000256" key="1">
    <source>
        <dbReference type="ARBA" id="ARBA00007362"/>
    </source>
</evidence>
<feature type="transmembrane region" description="Helical" evidence="2">
    <location>
        <begin position="48"/>
        <end position="65"/>
    </location>
</feature>
<dbReference type="GO" id="GO:0016020">
    <property type="term" value="C:membrane"/>
    <property type="evidence" value="ECO:0007669"/>
    <property type="project" value="InterPro"/>
</dbReference>
<accession>A0A0P6XZR6</accession>
<feature type="transmembrane region" description="Helical" evidence="2">
    <location>
        <begin position="187"/>
        <end position="213"/>
    </location>
</feature>
<dbReference type="InterPro" id="IPR037185">
    <property type="entry name" value="EmrE-like"/>
</dbReference>
<dbReference type="PANTHER" id="PTHR22911">
    <property type="entry name" value="ACYL-MALONYL CONDENSING ENZYME-RELATED"/>
    <property type="match status" value="1"/>
</dbReference>
<keyword evidence="5" id="KW-1185">Reference proteome</keyword>
<feature type="transmembrane region" description="Helical" evidence="2">
    <location>
        <begin position="154"/>
        <end position="175"/>
    </location>
</feature>
<feature type="domain" description="EamA" evidence="3">
    <location>
        <begin position="19"/>
        <end position="147"/>
    </location>
</feature>
<dbReference type="AlphaFoldDB" id="A0A0P6XZR6"/>
<dbReference type="Pfam" id="PF00892">
    <property type="entry name" value="EamA"/>
    <property type="match status" value="2"/>
</dbReference>
<proteinExistence type="inferred from homology"/>
<dbReference type="InterPro" id="IPR000620">
    <property type="entry name" value="EamA_dom"/>
</dbReference>